<dbReference type="WBParaSite" id="ACRNAN_scaffold2752.g14614.t1">
    <property type="protein sequence ID" value="ACRNAN_scaffold2752.g14614.t1"/>
    <property type="gene ID" value="ACRNAN_scaffold2752.g14614"/>
</dbReference>
<protein>
    <submittedName>
        <fullName evidence="2">Uncharacterized protein</fullName>
    </submittedName>
</protein>
<dbReference type="Proteomes" id="UP000887540">
    <property type="component" value="Unplaced"/>
</dbReference>
<reference evidence="2" key="1">
    <citation type="submission" date="2022-11" db="UniProtKB">
        <authorList>
            <consortium name="WormBaseParasite"/>
        </authorList>
    </citation>
    <scope>IDENTIFICATION</scope>
</reference>
<evidence type="ECO:0000313" key="2">
    <source>
        <dbReference type="WBParaSite" id="ACRNAN_scaffold2752.g14614.t1"/>
    </source>
</evidence>
<accession>A0A914DHJ6</accession>
<proteinExistence type="predicted"/>
<keyword evidence="1" id="KW-1185">Reference proteome</keyword>
<name>A0A914DHJ6_9BILA</name>
<sequence>MQELQKYYTFTRPHEVEEYRNQDILVETTLPSFVTEAFGHDNEAEPKDDVYRPRFVDMINPSTYVDTAPIEYGREEMIKFQRTTTDLESESITEANFHHHPEPSQPTKIYISDSSPVLLPPMRVSPSGYQPDDFDPNKLQATTISIFDSNLAYAKSLQKLYKTYKPSNTSTVKVGIPKKLVQNVPFKSKRRHLVKNPWQKDALPDFNYQVRVSKHEPEAQKALYPRKVIEERKHGCQIEKVAKTMPKRGIFG</sequence>
<dbReference type="AlphaFoldDB" id="A0A914DHJ6"/>
<evidence type="ECO:0000313" key="1">
    <source>
        <dbReference type="Proteomes" id="UP000887540"/>
    </source>
</evidence>
<organism evidence="1 2">
    <name type="scientific">Acrobeloides nanus</name>
    <dbReference type="NCBI Taxonomy" id="290746"/>
    <lineage>
        <taxon>Eukaryota</taxon>
        <taxon>Metazoa</taxon>
        <taxon>Ecdysozoa</taxon>
        <taxon>Nematoda</taxon>
        <taxon>Chromadorea</taxon>
        <taxon>Rhabditida</taxon>
        <taxon>Tylenchina</taxon>
        <taxon>Cephalobomorpha</taxon>
        <taxon>Cephaloboidea</taxon>
        <taxon>Cephalobidae</taxon>
        <taxon>Acrobeloides</taxon>
    </lineage>
</organism>